<feature type="transmembrane region" description="Helical" evidence="7">
    <location>
        <begin position="102"/>
        <end position="123"/>
    </location>
</feature>
<evidence type="ECO:0000313" key="10">
    <source>
        <dbReference type="Proteomes" id="UP000242814"/>
    </source>
</evidence>
<dbReference type="Proteomes" id="UP000242814">
    <property type="component" value="Unassembled WGS sequence"/>
</dbReference>
<evidence type="ECO:0000256" key="2">
    <source>
        <dbReference type="ARBA" id="ARBA00022692"/>
    </source>
</evidence>
<feature type="transmembrane region" description="Helical" evidence="7">
    <location>
        <begin position="176"/>
        <end position="201"/>
    </location>
</feature>
<dbReference type="InterPro" id="IPR049326">
    <property type="entry name" value="Rhodopsin_dom_fungi"/>
</dbReference>
<dbReference type="EMBL" id="LZYO01000062">
    <property type="protein sequence ID" value="ODH38838.1"/>
    <property type="molecule type" value="Genomic_DNA"/>
</dbReference>
<evidence type="ECO:0000259" key="8">
    <source>
        <dbReference type="Pfam" id="PF20684"/>
    </source>
</evidence>
<keyword evidence="3 7" id="KW-1133">Transmembrane helix</keyword>
<comment type="similarity">
    <text evidence="5">Belongs to the SAT4 family.</text>
</comment>
<feature type="transmembrane region" description="Helical" evidence="7">
    <location>
        <begin position="24"/>
        <end position="47"/>
    </location>
</feature>
<evidence type="ECO:0000256" key="5">
    <source>
        <dbReference type="ARBA" id="ARBA00038359"/>
    </source>
</evidence>
<organism evidence="9 10">
    <name type="scientific">Paracoccidioides brasiliensis</name>
    <dbReference type="NCBI Taxonomy" id="121759"/>
    <lineage>
        <taxon>Eukaryota</taxon>
        <taxon>Fungi</taxon>
        <taxon>Dikarya</taxon>
        <taxon>Ascomycota</taxon>
        <taxon>Pezizomycotina</taxon>
        <taxon>Eurotiomycetes</taxon>
        <taxon>Eurotiomycetidae</taxon>
        <taxon>Onygenales</taxon>
        <taxon>Ajellomycetaceae</taxon>
        <taxon>Paracoccidioides</taxon>
    </lineage>
</organism>
<dbReference type="AlphaFoldDB" id="A0A1D2JJL8"/>
<gene>
    <name evidence="9" type="ORF">ACO22_02151</name>
</gene>
<dbReference type="VEuPathDB" id="FungiDB:PABG_02652"/>
<dbReference type="InterPro" id="IPR052337">
    <property type="entry name" value="SAT4-like"/>
</dbReference>
<evidence type="ECO:0000256" key="4">
    <source>
        <dbReference type="ARBA" id="ARBA00023136"/>
    </source>
</evidence>
<sequence>MAPSSALQELATRTEVFNPAARDIVIVELLMPSVALLLVINRVYFLLRLARSLGWDDYTIVASMIAGIAMNCFPLIGVHHGYGKPLAELSKADGIMVMKMFWAVQIAYKCSLNLCKISILLLYRRIFVTRKFRIAVDISLTVVTVYFITTLLTNIAECRPIAKNFDHSVPGKCLSLTAHWLANAIATSLTDIVTLILPMPVIHRLRLPTRQKFGLIGIFALGIFACTLSIIRMTTIPGGGKASDKSSGTRVTLKWAMVECNTSIICACLPMLRTPLSMLFPNLFPSFNYGGGVSFSHQSSLTAADTAEISQNNQRIHEDELLNSPGGTKTTTIQVSITPKDEEDLCAPWEGEMDSEKGGERVSLSSNQNQNHTQKGGGIQYTTITTISCPKTPTVAVPLSSPPATPPPRWV</sequence>
<feature type="transmembrane region" description="Helical" evidence="7">
    <location>
        <begin position="135"/>
        <end position="156"/>
    </location>
</feature>
<comment type="caution">
    <text evidence="9">The sequence shown here is derived from an EMBL/GenBank/DDBJ whole genome shotgun (WGS) entry which is preliminary data.</text>
</comment>
<dbReference type="PANTHER" id="PTHR33048">
    <property type="entry name" value="PTH11-LIKE INTEGRAL MEMBRANE PROTEIN (AFU_ORTHOLOGUE AFUA_5G11245)"/>
    <property type="match status" value="1"/>
</dbReference>
<proteinExistence type="inferred from homology"/>
<keyword evidence="2 7" id="KW-0812">Transmembrane</keyword>
<feature type="region of interest" description="Disordered" evidence="6">
    <location>
        <begin position="352"/>
        <end position="378"/>
    </location>
</feature>
<feature type="transmembrane region" description="Helical" evidence="7">
    <location>
        <begin position="213"/>
        <end position="233"/>
    </location>
</feature>
<dbReference type="PANTHER" id="PTHR33048:SF47">
    <property type="entry name" value="INTEGRAL MEMBRANE PROTEIN-RELATED"/>
    <property type="match status" value="1"/>
</dbReference>
<evidence type="ECO:0000256" key="6">
    <source>
        <dbReference type="SAM" id="MobiDB-lite"/>
    </source>
</evidence>
<dbReference type="GO" id="GO:0016020">
    <property type="term" value="C:membrane"/>
    <property type="evidence" value="ECO:0007669"/>
    <property type="project" value="UniProtKB-SubCell"/>
</dbReference>
<dbReference type="Pfam" id="PF20684">
    <property type="entry name" value="Fung_rhodopsin"/>
    <property type="match status" value="1"/>
</dbReference>
<reference evidence="9 10" key="1">
    <citation type="submission" date="2016-06" db="EMBL/GenBank/DDBJ databases">
        <authorList>
            <person name="Kjaerup R.B."/>
            <person name="Dalgaard T.S."/>
            <person name="Juul-Madsen H.R."/>
        </authorList>
    </citation>
    <scope>NUCLEOTIDE SEQUENCE [LARGE SCALE GENOMIC DNA]</scope>
    <source>
        <strain evidence="9 10">Pb300</strain>
    </source>
</reference>
<evidence type="ECO:0000256" key="7">
    <source>
        <dbReference type="SAM" id="Phobius"/>
    </source>
</evidence>
<keyword evidence="4 7" id="KW-0472">Membrane</keyword>
<protein>
    <recommendedName>
        <fullName evidence="8">Rhodopsin domain-containing protein</fullName>
    </recommendedName>
</protein>
<feature type="compositionally biased region" description="Polar residues" evidence="6">
    <location>
        <begin position="363"/>
        <end position="372"/>
    </location>
</feature>
<accession>A0A1D2JJL8</accession>
<feature type="domain" description="Rhodopsin" evidence="8">
    <location>
        <begin position="42"/>
        <end position="277"/>
    </location>
</feature>
<comment type="subcellular location">
    <subcellularLocation>
        <location evidence="1">Membrane</location>
        <topology evidence="1">Multi-pass membrane protein</topology>
    </subcellularLocation>
</comment>
<evidence type="ECO:0000256" key="3">
    <source>
        <dbReference type="ARBA" id="ARBA00022989"/>
    </source>
</evidence>
<name>A0A1D2JJL8_PARBR</name>
<evidence type="ECO:0000256" key="1">
    <source>
        <dbReference type="ARBA" id="ARBA00004141"/>
    </source>
</evidence>
<dbReference type="VEuPathDB" id="FungiDB:PADG_01090"/>
<evidence type="ECO:0000313" key="9">
    <source>
        <dbReference type="EMBL" id="ODH38838.1"/>
    </source>
</evidence>
<feature type="transmembrane region" description="Helical" evidence="7">
    <location>
        <begin position="59"/>
        <end position="82"/>
    </location>
</feature>